<dbReference type="RefSeq" id="WP_058193737.1">
    <property type="nucleotide sequence ID" value="NZ_BJYR01000036.1"/>
</dbReference>
<name>A0A512AR43_9SPHN</name>
<evidence type="ECO:0000313" key="2">
    <source>
        <dbReference type="Proteomes" id="UP000321464"/>
    </source>
</evidence>
<reference evidence="1 2" key="1">
    <citation type="submission" date="2019-07" db="EMBL/GenBank/DDBJ databases">
        <title>Whole genome shotgun sequence of Novosphingobium sediminis NBRC 106119.</title>
        <authorList>
            <person name="Hosoyama A."/>
            <person name="Uohara A."/>
            <person name="Ohji S."/>
            <person name="Ichikawa N."/>
        </authorList>
    </citation>
    <scope>NUCLEOTIDE SEQUENCE [LARGE SCALE GENOMIC DNA]</scope>
    <source>
        <strain evidence="1 2">NBRC 106119</strain>
    </source>
</reference>
<organism evidence="1 2">
    <name type="scientific">Novosphingobium sediminis</name>
    <dbReference type="NCBI Taxonomy" id="707214"/>
    <lineage>
        <taxon>Bacteria</taxon>
        <taxon>Pseudomonadati</taxon>
        <taxon>Pseudomonadota</taxon>
        <taxon>Alphaproteobacteria</taxon>
        <taxon>Sphingomonadales</taxon>
        <taxon>Sphingomonadaceae</taxon>
        <taxon>Novosphingobium</taxon>
    </lineage>
</organism>
<dbReference type="AlphaFoldDB" id="A0A512AR43"/>
<evidence type="ECO:0008006" key="3">
    <source>
        <dbReference type="Google" id="ProtNLM"/>
    </source>
</evidence>
<keyword evidence="2" id="KW-1185">Reference proteome</keyword>
<protein>
    <recommendedName>
        <fullName evidence="3">Transcription elongation factor GreA/GreB C-terminal domain-containing protein</fullName>
    </recommendedName>
</protein>
<accession>A0A512AR43</accession>
<evidence type="ECO:0000313" key="1">
    <source>
        <dbReference type="EMBL" id="GEO02146.1"/>
    </source>
</evidence>
<comment type="caution">
    <text evidence="1">The sequence shown here is derived from an EMBL/GenBank/DDBJ whole genome shotgun (WGS) entry which is preliminary data.</text>
</comment>
<sequence length="149" mass="16376">MDWNKDHIRETMLSLETAALHSARDNYLDYVSTARLDRSEPIENDEQAQAEVASDFAEALDDTLDDYADKLDKLRAIDFGPKSAVAEGAVIKLSGKYFVIAVSTSRFTCHGRELMGISTMAPIFEAIEGARAGETVQFNGRDLTVEAVA</sequence>
<dbReference type="OrthoDB" id="8293772at2"/>
<dbReference type="EMBL" id="BJYR01000036">
    <property type="protein sequence ID" value="GEO02146.1"/>
    <property type="molecule type" value="Genomic_DNA"/>
</dbReference>
<dbReference type="Proteomes" id="UP000321464">
    <property type="component" value="Unassembled WGS sequence"/>
</dbReference>
<gene>
    <name evidence="1" type="ORF">NSE01_39780</name>
</gene>
<proteinExistence type="predicted"/>